<dbReference type="OrthoDB" id="16820at2759"/>
<protein>
    <recommendedName>
        <fullName evidence="2">VOC domain-containing protein</fullName>
    </recommendedName>
</protein>
<evidence type="ECO:0000256" key="1">
    <source>
        <dbReference type="SAM" id="MobiDB-lite"/>
    </source>
</evidence>
<feature type="domain" description="VOC" evidence="2">
    <location>
        <begin position="1"/>
        <end position="194"/>
    </location>
</feature>
<evidence type="ECO:0000259" key="2">
    <source>
        <dbReference type="PROSITE" id="PS51819"/>
    </source>
</evidence>
<evidence type="ECO:0000313" key="3">
    <source>
        <dbReference type="EMBL" id="KAF2849390.1"/>
    </source>
</evidence>
<dbReference type="PANTHER" id="PTHR10374">
    <property type="entry name" value="LACTOYLGLUTATHIONE LYASE GLYOXALASE I"/>
    <property type="match status" value="1"/>
</dbReference>
<accession>A0A6A7B1M8</accession>
<feature type="compositionally biased region" description="Basic residues" evidence="1">
    <location>
        <begin position="37"/>
        <end position="53"/>
    </location>
</feature>
<dbReference type="Gene3D" id="3.10.180.10">
    <property type="entry name" value="2,3-Dihydroxybiphenyl 1,2-Dioxygenase, domain 1"/>
    <property type="match status" value="1"/>
</dbReference>
<evidence type="ECO:0000313" key="4">
    <source>
        <dbReference type="Proteomes" id="UP000799423"/>
    </source>
</evidence>
<organism evidence="3 4">
    <name type="scientific">Plenodomus tracheiphilus IPT5</name>
    <dbReference type="NCBI Taxonomy" id="1408161"/>
    <lineage>
        <taxon>Eukaryota</taxon>
        <taxon>Fungi</taxon>
        <taxon>Dikarya</taxon>
        <taxon>Ascomycota</taxon>
        <taxon>Pezizomycotina</taxon>
        <taxon>Dothideomycetes</taxon>
        <taxon>Pleosporomycetidae</taxon>
        <taxon>Pleosporales</taxon>
        <taxon>Pleosporineae</taxon>
        <taxon>Leptosphaeriaceae</taxon>
        <taxon>Plenodomus</taxon>
    </lineage>
</organism>
<dbReference type="Proteomes" id="UP000799423">
    <property type="component" value="Unassembled WGS sequence"/>
</dbReference>
<reference evidence="3" key="1">
    <citation type="submission" date="2020-01" db="EMBL/GenBank/DDBJ databases">
        <authorList>
            <consortium name="DOE Joint Genome Institute"/>
            <person name="Haridas S."/>
            <person name="Albert R."/>
            <person name="Binder M."/>
            <person name="Bloem J."/>
            <person name="Labutti K."/>
            <person name="Salamov A."/>
            <person name="Andreopoulos B."/>
            <person name="Baker S.E."/>
            <person name="Barry K."/>
            <person name="Bills G."/>
            <person name="Bluhm B.H."/>
            <person name="Cannon C."/>
            <person name="Castanera R."/>
            <person name="Culley D.E."/>
            <person name="Daum C."/>
            <person name="Ezra D."/>
            <person name="Gonzalez J.B."/>
            <person name="Henrissat B."/>
            <person name="Kuo A."/>
            <person name="Liang C."/>
            <person name="Lipzen A."/>
            <person name="Lutzoni F."/>
            <person name="Magnuson J."/>
            <person name="Mondo S."/>
            <person name="Nolan M."/>
            <person name="Ohm R."/>
            <person name="Pangilinan J."/>
            <person name="Park H.-J."/>
            <person name="Ramirez L."/>
            <person name="Alfaro M."/>
            <person name="Sun H."/>
            <person name="Tritt A."/>
            <person name="Yoshinaga Y."/>
            <person name="Zwiers L.-H."/>
            <person name="Turgeon B.G."/>
            <person name="Goodwin S.B."/>
            <person name="Spatafora J.W."/>
            <person name="Crous P.W."/>
            <person name="Grigoriev I.V."/>
        </authorList>
    </citation>
    <scope>NUCLEOTIDE SEQUENCE</scope>
    <source>
        <strain evidence="3">IPT5</strain>
    </source>
</reference>
<dbReference type="PROSITE" id="PS51819">
    <property type="entry name" value="VOC"/>
    <property type="match status" value="1"/>
</dbReference>
<dbReference type="PANTHER" id="PTHR10374:SF19">
    <property type="entry name" value="LYASE (GLO1), PUTATIVE (AFU_ORTHOLOGUE AFUA_2G13550)-RELATED"/>
    <property type="match status" value="1"/>
</dbReference>
<dbReference type="SUPFAM" id="SSF54593">
    <property type="entry name" value="Glyoxalase/Bleomycin resistance protein/Dihydroxybiphenyl dioxygenase"/>
    <property type="match status" value="1"/>
</dbReference>
<keyword evidence="4" id="KW-1185">Reference proteome</keyword>
<sequence length="231" mass="25243">MLRIKSPEKSLKFYCDCMGMVCLPPSPLPIVPSIQQRRSRRRRTKKNSPRNRNRNNFQLTLLLSPVKQHIIFIFNAGPWTIYYLGPRNVDISSIGTASGLLELYHIPADAASTPYVSGNEYDAPGGGVGFGHIGFTVPDVGETVDRVKELGYEVIKPLGEAGVAQMGLPREIVGGGEGVVAEGYKGVFRQLAFVRDPDVSVCLFLFGSGRSLVVLMWCGRYVFFKGGGMAG</sequence>
<name>A0A6A7B1M8_9PLEO</name>
<dbReference type="EMBL" id="MU006312">
    <property type="protein sequence ID" value="KAF2849390.1"/>
    <property type="molecule type" value="Genomic_DNA"/>
</dbReference>
<dbReference type="InterPro" id="IPR004360">
    <property type="entry name" value="Glyas_Fos-R_dOase_dom"/>
</dbReference>
<gene>
    <name evidence="3" type="ORF">T440DRAFT_469482</name>
</gene>
<dbReference type="Pfam" id="PF00903">
    <property type="entry name" value="Glyoxalase"/>
    <property type="match status" value="1"/>
</dbReference>
<dbReference type="InterPro" id="IPR037523">
    <property type="entry name" value="VOC_core"/>
</dbReference>
<proteinExistence type="predicted"/>
<feature type="region of interest" description="Disordered" evidence="1">
    <location>
        <begin position="33"/>
        <end position="53"/>
    </location>
</feature>
<dbReference type="AlphaFoldDB" id="A0A6A7B1M8"/>
<dbReference type="InterPro" id="IPR029068">
    <property type="entry name" value="Glyas_Bleomycin-R_OHBP_Dase"/>
</dbReference>